<comment type="caution">
    <text evidence="2">The sequence shown here is derived from an EMBL/GenBank/DDBJ whole genome shotgun (WGS) entry which is preliminary data.</text>
</comment>
<evidence type="ECO:0000313" key="3">
    <source>
        <dbReference type="Proteomes" id="UP000297452"/>
    </source>
</evidence>
<feature type="region of interest" description="Disordered" evidence="1">
    <location>
        <begin position="64"/>
        <end position="172"/>
    </location>
</feature>
<evidence type="ECO:0000256" key="1">
    <source>
        <dbReference type="SAM" id="MobiDB-lite"/>
    </source>
</evidence>
<dbReference type="Proteomes" id="UP000297452">
    <property type="component" value="Unassembled WGS sequence"/>
</dbReference>
<name>A0A4Z1HUD6_9HELO</name>
<dbReference type="EMBL" id="PQXJ01000479">
    <property type="protein sequence ID" value="TGO48357.1"/>
    <property type="molecule type" value="Genomic_DNA"/>
</dbReference>
<feature type="compositionally biased region" description="Basic and acidic residues" evidence="1">
    <location>
        <begin position="94"/>
        <end position="109"/>
    </location>
</feature>
<dbReference type="OrthoDB" id="3553144at2759"/>
<accession>A0A4Z1HUD6</accession>
<protein>
    <submittedName>
        <fullName evidence="2">Uncharacterized protein</fullName>
    </submittedName>
</protein>
<reference evidence="2 3" key="1">
    <citation type="submission" date="2017-12" db="EMBL/GenBank/DDBJ databases">
        <title>Comparative genomics of Botrytis spp.</title>
        <authorList>
            <person name="Valero-Jimenez C.A."/>
            <person name="Tapia P."/>
            <person name="Veloso J."/>
            <person name="Silva-Moreno E."/>
            <person name="Staats M."/>
            <person name="Valdes J.H."/>
            <person name="Van Kan J.A.L."/>
        </authorList>
    </citation>
    <scope>NUCLEOTIDE SEQUENCE [LARGE SCALE GENOMIC DNA]</scope>
    <source>
        <strain evidence="2 3">MUCL2120</strain>
    </source>
</reference>
<evidence type="ECO:0000313" key="2">
    <source>
        <dbReference type="EMBL" id="TGO48357.1"/>
    </source>
</evidence>
<feature type="compositionally biased region" description="Acidic residues" evidence="1">
    <location>
        <begin position="84"/>
        <end position="93"/>
    </location>
</feature>
<feature type="compositionally biased region" description="Basic and acidic residues" evidence="1">
    <location>
        <begin position="143"/>
        <end position="154"/>
    </location>
</feature>
<sequence>MCVYYTDVCLRGHSILVHATACRAAHRRGPHQRGEYCLHNEQTLHNRSQRGLMSTDSCPVCHDVRHPAATPGEDQNDGGGGNGGDDDDDDKDDKDDNGGKGRRENERTGAFKATSLPTMRGEKRKRFPKIIPPRKSATRIIRRRESDHQEEISKKALSGEVKGRQQYPLRPKILETDSRIKVEKVTRDRSSRDEYEEEEEF</sequence>
<dbReference type="AlphaFoldDB" id="A0A4Z1HUD6"/>
<gene>
    <name evidence="2" type="ORF">BOTNAR_0479g00030</name>
</gene>
<proteinExistence type="predicted"/>
<keyword evidence="3" id="KW-1185">Reference proteome</keyword>
<organism evidence="2 3">
    <name type="scientific">Botryotinia narcissicola</name>
    <dbReference type="NCBI Taxonomy" id="278944"/>
    <lineage>
        <taxon>Eukaryota</taxon>
        <taxon>Fungi</taxon>
        <taxon>Dikarya</taxon>
        <taxon>Ascomycota</taxon>
        <taxon>Pezizomycotina</taxon>
        <taxon>Leotiomycetes</taxon>
        <taxon>Helotiales</taxon>
        <taxon>Sclerotiniaceae</taxon>
        <taxon>Botryotinia</taxon>
    </lineage>
</organism>